<evidence type="ECO:0000313" key="4">
    <source>
        <dbReference type="EMBL" id="TCN31288.1"/>
    </source>
</evidence>
<dbReference type="SUPFAM" id="SSF51445">
    <property type="entry name" value="(Trans)glycosidases"/>
    <property type="match status" value="1"/>
</dbReference>
<dbReference type="InterPro" id="IPR025277">
    <property type="entry name" value="Apiosidase-like_cat_dom"/>
</dbReference>
<dbReference type="InterPro" id="IPR017853">
    <property type="entry name" value="GH"/>
</dbReference>
<dbReference type="Proteomes" id="UP000295043">
    <property type="component" value="Unassembled WGS sequence"/>
</dbReference>
<feature type="region of interest" description="Disordered" evidence="1">
    <location>
        <begin position="434"/>
        <end position="463"/>
    </location>
</feature>
<dbReference type="RefSeq" id="WP_234879168.1">
    <property type="nucleotide sequence ID" value="NZ_SLVU01000006.1"/>
</dbReference>
<gene>
    <name evidence="4" type="ORF">EV184_10660</name>
</gene>
<dbReference type="PANTHER" id="PTHR37836:SF2">
    <property type="entry name" value="DUF4038 DOMAIN-CONTAINING PROTEIN"/>
    <property type="match status" value="1"/>
</dbReference>
<protein>
    <submittedName>
        <fullName evidence="4">Collagenase-like protein with putative collagen-binding domain</fullName>
    </submittedName>
</protein>
<feature type="domain" description="Apiosidase-like catalytic" evidence="3">
    <location>
        <begin position="70"/>
        <end position="374"/>
    </location>
</feature>
<evidence type="ECO:0000256" key="1">
    <source>
        <dbReference type="SAM" id="MobiDB-lite"/>
    </source>
</evidence>
<dbReference type="EMBL" id="SLVU01000006">
    <property type="protein sequence ID" value="TCN31288.1"/>
    <property type="molecule type" value="Genomic_DNA"/>
</dbReference>
<comment type="caution">
    <text evidence="4">The sequence shown here is derived from an EMBL/GenBank/DDBJ whole genome shotgun (WGS) entry which is preliminary data.</text>
</comment>
<name>A0A4R2BU27_9HYPH</name>
<dbReference type="Pfam" id="PF13204">
    <property type="entry name" value="Apiosidase"/>
    <property type="match status" value="1"/>
</dbReference>
<dbReference type="InterPro" id="IPR024749">
    <property type="entry name" value="Collagen-bd_put"/>
</dbReference>
<feature type="region of interest" description="Disordered" evidence="1">
    <location>
        <begin position="1"/>
        <end position="24"/>
    </location>
</feature>
<feature type="domain" description="Putative collagen-binding" evidence="2">
    <location>
        <begin position="383"/>
        <end position="471"/>
    </location>
</feature>
<dbReference type="PANTHER" id="PTHR37836">
    <property type="entry name" value="LMO1036 PROTEIN"/>
    <property type="match status" value="1"/>
</dbReference>
<evidence type="ECO:0000313" key="5">
    <source>
        <dbReference type="Proteomes" id="UP000295043"/>
    </source>
</evidence>
<dbReference type="Pfam" id="PF12904">
    <property type="entry name" value="Collagen_bind_2"/>
    <property type="match status" value="1"/>
</dbReference>
<dbReference type="AlphaFoldDB" id="A0A4R2BU27"/>
<evidence type="ECO:0000259" key="3">
    <source>
        <dbReference type="Pfam" id="PF13204"/>
    </source>
</evidence>
<dbReference type="Gene3D" id="3.20.20.80">
    <property type="entry name" value="Glycosidases"/>
    <property type="match status" value="1"/>
</dbReference>
<reference evidence="4 5" key="1">
    <citation type="submission" date="2019-03" db="EMBL/GenBank/DDBJ databases">
        <title>Genomic Encyclopedia of Type Strains, Phase IV (KMG-V): Genome sequencing to study the core and pangenomes of soil and plant-associated prokaryotes.</title>
        <authorList>
            <person name="Whitman W."/>
        </authorList>
    </citation>
    <scope>NUCLEOTIDE SEQUENCE [LARGE SCALE GENOMIC DNA]</scope>
    <source>
        <strain evidence="4 5">23C40</strain>
    </source>
</reference>
<accession>A0A4R2BU27</accession>
<sequence length="482" mass="53181">MPYRSAFENDVEGASTRSGGPPWYQSAHPVPKRVALVVCLLVAGTFDGEACQTAPVKNDGASYPLSVPPGKRHLEDASGRPFFIQGDTAWSLVVQLTREDAERYLRDRRARGFNTILVNLIEHRFATGAPANAYGERPFLRDGDYLTPNEAYFEHADWVLEKACELGFLVLLTPSYIGNGGGPEGWYQEMEDSGAESLRNYGRFLGRRYGGYNNLVWVQGGDYNPPDKDLIRALVNGIKENDPDALHTAHGSPGSPALEHWSGEPWLAINNVYTYGPVYSAALSEYGRKEAMPFFLMESAYENEHDASEHRLRMQAYQAVLSGAMGHIFGNNPVWHFDGPGLYPVPVSWQQALDSRGARSMTLLLKVMSSLKWWLLEPDVANTLLVEGLGSEMARAVAARAGDGSFALVYLPTSRSVTLDLSRLAGPEIEARWIDPSSGRSRPAEGSPFEPSRQTLRPAPTNEAGFTDWVLELRSQAMGHSQ</sequence>
<proteinExistence type="predicted"/>
<organism evidence="4 5">
    <name type="scientific">Sinorhizobium americanum</name>
    <dbReference type="NCBI Taxonomy" id="194963"/>
    <lineage>
        <taxon>Bacteria</taxon>
        <taxon>Pseudomonadati</taxon>
        <taxon>Pseudomonadota</taxon>
        <taxon>Alphaproteobacteria</taxon>
        <taxon>Hyphomicrobiales</taxon>
        <taxon>Rhizobiaceae</taxon>
        <taxon>Sinorhizobium/Ensifer group</taxon>
        <taxon>Sinorhizobium</taxon>
    </lineage>
</organism>
<evidence type="ECO:0000259" key="2">
    <source>
        <dbReference type="Pfam" id="PF12904"/>
    </source>
</evidence>